<proteinExistence type="predicted"/>
<accession>A0A2H0R546</accession>
<evidence type="ECO:0000256" key="2">
    <source>
        <dbReference type="ARBA" id="ARBA00022763"/>
    </source>
</evidence>
<dbReference type="Gene3D" id="3.30.420.340">
    <property type="entry name" value="UvrC, RNAse H endonuclease domain"/>
    <property type="match status" value="1"/>
</dbReference>
<dbReference type="InterPro" id="IPR001162">
    <property type="entry name" value="UvrC_RNase_H_dom"/>
</dbReference>
<evidence type="ECO:0000313" key="8">
    <source>
        <dbReference type="EMBL" id="PIR41600.1"/>
    </source>
</evidence>
<keyword evidence="1" id="KW-0963">Cytoplasm</keyword>
<comment type="caution">
    <text evidence="8">The sequence shown here is derived from an EMBL/GenBank/DDBJ whole genome shotgun (WGS) entry which is preliminary data.</text>
</comment>
<sequence>MIKNNQIKALPNKPGLYFFKDSAGVVLYVGKAVNLRNRVRSYLKNQAPRIIDLMAVARKVDFQETNSDIEALIVEAQLIKKLRPKFNVLMRDDKQYFYIVISKDKFPKIFLTHQSKGLKKVGAKTILGPFTSGQALKATLKILRKTFPYCTCTQKHHRPCLNSHLNNCVGFCCLRESSDSFRVSSDQKRRYQRNILAVRDILLGKRTNVVKKLEKERDQAVGTENLKLAAILQKQIEQINRIFLNAQAIKKIKDDDRATQKLEKELGLKGIARIEGYDISNIQGTNATGSMVVFEEGQPNKSEYKKFKIRDSNSPDDTGMLAEILARRFQHKDWLKPDLVFIDGGISQINSARKIVPKDIPIISLGKGKEELFYSNPLKNSGQQNRRAPAVAMRPLVSFPSAVQNLIRHIDAEAHRFAISYYRQLHRRAIR</sequence>
<dbReference type="Pfam" id="PF08459">
    <property type="entry name" value="UvrC_RNaseH_dom"/>
    <property type="match status" value="1"/>
</dbReference>
<dbReference type="GO" id="GO:0009380">
    <property type="term" value="C:excinuclease repair complex"/>
    <property type="evidence" value="ECO:0007669"/>
    <property type="project" value="TreeGrafter"/>
</dbReference>
<dbReference type="Gene3D" id="3.40.1440.10">
    <property type="entry name" value="GIY-YIG endonuclease"/>
    <property type="match status" value="1"/>
</dbReference>
<name>A0A2H0R546_9BACT</name>
<evidence type="ECO:0000256" key="3">
    <source>
        <dbReference type="ARBA" id="ARBA00022769"/>
    </source>
</evidence>
<evidence type="ECO:0008006" key="10">
    <source>
        <dbReference type="Google" id="ProtNLM"/>
    </source>
</evidence>
<evidence type="ECO:0000256" key="4">
    <source>
        <dbReference type="ARBA" id="ARBA00022881"/>
    </source>
</evidence>
<dbReference type="AlphaFoldDB" id="A0A2H0R546"/>
<dbReference type="InterPro" id="IPR000305">
    <property type="entry name" value="GIY-YIG_endonuc"/>
</dbReference>
<dbReference type="Proteomes" id="UP000230232">
    <property type="component" value="Unassembled WGS sequence"/>
</dbReference>
<protein>
    <recommendedName>
        <fullName evidence="10">Excinuclease ABC subunit C</fullName>
    </recommendedName>
</protein>
<dbReference type="FunFam" id="3.40.1440.10:FF:000001">
    <property type="entry name" value="UvrABC system protein C"/>
    <property type="match status" value="1"/>
</dbReference>
<feature type="domain" description="UvrC family homology region profile" evidence="7">
    <location>
        <begin position="244"/>
        <end position="356"/>
    </location>
</feature>
<keyword evidence="2" id="KW-0227">DNA damage</keyword>
<dbReference type="SMART" id="SM00465">
    <property type="entry name" value="GIYc"/>
    <property type="match status" value="1"/>
</dbReference>
<evidence type="ECO:0000259" key="7">
    <source>
        <dbReference type="PROSITE" id="PS50165"/>
    </source>
</evidence>
<dbReference type="GO" id="GO:0006289">
    <property type="term" value="P:nucleotide-excision repair"/>
    <property type="evidence" value="ECO:0007669"/>
    <property type="project" value="InterPro"/>
</dbReference>
<evidence type="ECO:0000259" key="6">
    <source>
        <dbReference type="PROSITE" id="PS50164"/>
    </source>
</evidence>
<dbReference type="EMBL" id="PCXO01000004">
    <property type="protein sequence ID" value="PIR41600.1"/>
    <property type="molecule type" value="Genomic_DNA"/>
</dbReference>
<feature type="domain" description="GIY-YIG" evidence="6">
    <location>
        <begin position="12"/>
        <end position="88"/>
    </location>
</feature>
<dbReference type="PROSITE" id="PS50165">
    <property type="entry name" value="UVRC"/>
    <property type="match status" value="1"/>
</dbReference>
<evidence type="ECO:0000256" key="1">
    <source>
        <dbReference type="ARBA" id="ARBA00022490"/>
    </source>
</evidence>
<dbReference type="GO" id="GO:0009381">
    <property type="term" value="F:excinuclease ABC activity"/>
    <property type="evidence" value="ECO:0007669"/>
    <property type="project" value="InterPro"/>
</dbReference>
<dbReference type="InterPro" id="IPR035901">
    <property type="entry name" value="GIY-YIG_endonuc_sf"/>
</dbReference>
<reference evidence="8 9" key="1">
    <citation type="submission" date="2017-09" db="EMBL/GenBank/DDBJ databases">
        <title>Depth-based differentiation of microbial function through sediment-hosted aquifers and enrichment of novel symbionts in the deep terrestrial subsurface.</title>
        <authorList>
            <person name="Probst A.J."/>
            <person name="Ladd B."/>
            <person name="Jarett J.K."/>
            <person name="Geller-Mcgrath D.E."/>
            <person name="Sieber C.M."/>
            <person name="Emerson J.B."/>
            <person name="Anantharaman K."/>
            <person name="Thomas B.C."/>
            <person name="Malmstrom R."/>
            <person name="Stieglmeier M."/>
            <person name="Klingl A."/>
            <person name="Woyke T."/>
            <person name="Ryan C.M."/>
            <person name="Banfield J.F."/>
        </authorList>
    </citation>
    <scope>NUCLEOTIDE SEQUENCE [LARGE SCALE GENOMIC DNA]</scope>
    <source>
        <strain evidence="8">CG10_big_fil_rev_8_21_14_0_10_46_23</strain>
    </source>
</reference>
<keyword evidence="5" id="KW-0234">DNA repair</keyword>
<keyword evidence="4" id="KW-0267">Excision nuclease</keyword>
<organism evidence="8 9">
    <name type="scientific">Candidatus Yanofskybacteria bacterium CG10_big_fil_rev_8_21_14_0_10_46_23</name>
    <dbReference type="NCBI Taxonomy" id="1975098"/>
    <lineage>
        <taxon>Bacteria</taxon>
        <taxon>Candidatus Yanofskyibacteriota</taxon>
    </lineage>
</organism>
<gene>
    <name evidence="8" type="ORF">COV31_00640</name>
</gene>
<evidence type="ECO:0000313" key="9">
    <source>
        <dbReference type="Proteomes" id="UP000230232"/>
    </source>
</evidence>
<dbReference type="CDD" id="cd10434">
    <property type="entry name" value="GIY-YIG_UvrC_Cho"/>
    <property type="match status" value="1"/>
</dbReference>
<dbReference type="InterPro" id="IPR047296">
    <property type="entry name" value="GIY-YIG_UvrC_Cho"/>
</dbReference>
<dbReference type="PANTHER" id="PTHR30562">
    <property type="entry name" value="UVRC/OXIDOREDUCTASE"/>
    <property type="match status" value="1"/>
</dbReference>
<dbReference type="SUPFAM" id="SSF82771">
    <property type="entry name" value="GIY-YIG endonuclease"/>
    <property type="match status" value="1"/>
</dbReference>
<dbReference type="Pfam" id="PF01541">
    <property type="entry name" value="GIY-YIG"/>
    <property type="match status" value="1"/>
</dbReference>
<dbReference type="InterPro" id="IPR038476">
    <property type="entry name" value="UvrC_RNase_H_dom_sf"/>
</dbReference>
<dbReference type="PROSITE" id="PS50164">
    <property type="entry name" value="GIY_YIG"/>
    <property type="match status" value="1"/>
</dbReference>
<keyword evidence="3" id="KW-0228">DNA excision</keyword>
<dbReference type="PANTHER" id="PTHR30562:SF1">
    <property type="entry name" value="UVRABC SYSTEM PROTEIN C"/>
    <property type="match status" value="1"/>
</dbReference>
<dbReference type="InterPro" id="IPR050066">
    <property type="entry name" value="UvrABC_protein_C"/>
</dbReference>
<evidence type="ECO:0000256" key="5">
    <source>
        <dbReference type="ARBA" id="ARBA00023204"/>
    </source>
</evidence>